<keyword evidence="4" id="KW-1185">Reference proteome</keyword>
<dbReference type="PANTHER" id="PTHR30373">
    <property type="entry name" value="UPF0603 PROTEIN YGCG"/>
    <property type="match status" value="1"/>
</dbReference>
<feature type="domain" description="TPM" evidence="2">
    <location>
        <begin position="71"/>
        <end position="194"/>
    </location>
</feature>
<proteinExistence type="predicted"/>
<protein>
    <submittedName>
        <fullName evidence="3">TPM domain-containing protein</fullName>
    </submittedName>
</protein>
<evidence type="ECO:0000256" key="1">
    <source>
        <dbReference type="SAM" id="Phobius"/>
    </source>
</evidence>
<dbReference type="InterPro" id="IPR007621">
    <property type="entry name" value="TPM_dom"/>
</dbReference>
<gene>
    <name evidence="3" type="ORF">K5P26_08200</name>
</gene>
<name>A0ABS7MED7_9SPHN</name>
<evidence type="ECO:0000259" key="2">
    <source>
        <dbReference type="Pfam" id="PF04536"/>
    </source>
</evidence>
<keyword evidence="1" id="KW-1133">Transmembrane helix</keyword>
<evidence type="ECO:0000313" key="3">
    <source>
        <dbReference type="EMBL" id="MBY4637116.1"/>
    </source>
</evidence>
<comment type="caution">
    <text evidence="3">The sequence shown here is derived from an EMBL/GenBank/DDBJ whole genome shotgun (WGS) entry which is preliminary data.</text>
</comment>
<dbReference type="Gene3D" id="3.10.310.50">
    <property type="match status" value="1"/>
</dbReference>
<organism evidence="3 4">
    <name type="scientific">Sphingopyxis jiangsuensis</name>
    <dbReference type="NCBI Taxonomy" id="2871171"/>
    <lineage>
        <taxon>Bacteria</taxon>
        <taxon>Pseudomonadati</taxon>
        <taxon>Pseudomonadota</taxon>
        <taxon>Alphaproteobacteria</taxon>
        <taxon>Sphingomonadales</taxon>
        <taxon>Sphingomonadaceae</taxon>
        <taxon>Sphingopyxis</taxon>
    </lineage>
</organism>
<dbReference type="EMBL" id="JAILXK010000001">
    <property type="protein sequence ID" value="MBY4637116.1"/>
    <property type="molecule type" value="Genomic_DNA"/>
</dbReference>
<reference evidence="3" key="1">
    <citation type="submission" date="2021-08" db="EMBL/GenBank/DDBJ databases">
        <title>Sphingopyxis panaciterrulae sp. nov., isolated from the surface water of the Yellow Sea.</title>
        <authorList>
            <person name="Gao Z."/>
            <person name="Zhang D."/>
            <person name="Zhang A."/>
        </authorList>
    </citation>
    <scope>NUCLEOTIDE SEQUENCE</scope>
    <source>
        <strain evidence="3">XHP0097</strain>
    </source>
</reference>
<dbReference type="Pfam" id="PF04536">
    <property type="entry name" value="TPM_phosphatase"/>
    <property type="match status" value="1"/>
</dbReference>
<keyword evidence="1" id="KW-0472">Membrane</keyword>
<dbReference type="Proteomes" id="UP001166571">
    <property type="component" value="Unassembled WGS sequence"/>
</dbReference>
<dbReference type="PANTHER" id="PTHR30373:SF2">
    <property type="entry name" value="UPF0603 PROTEIN YGCG"/>
    <property type="match status" value="1"/>
</dbReference>
<keyword evidence="1" id="KW-0812">Transmembrane</keyword>
<feature type="transmembrane region" description="Helical" evidence="1">
    <location>
        <begin position="223"/>
        <end position="246"/>
    </location>
</feature>
<accession>A0ABS7MED7</accession>
<sequence>MPHFTFALSLSKGRSEPPSEKSEERCFDRLSASGIFRSKIWQLLSGIVALGVIVSAPATAQTFPQRATEPVVDQADIIPADKEAALNAQLTQLFETTGRQLVVATVNDLEGHDVADYGYRLGREWGIGDAEKDDGVVFLIAPNERRMHIAVGYGLEPVLTDALSGRIIRDVVTPRFKADDYPGGIQAGVDAIAEQIQLPPEEAAARIAEVEAQERDRADDGNIGGLFFVAFIVIFFFILPMVGAFGRRGMRHRRNRPWGGAPIIIWGSDWGSGGGSSWGGGGSSWGGGGGGGFGGFSGGGGSFGGGGASGGW</sequence>
<evidence type="ECO:0000313" key="4">
    <source>
        <dbReference type="Proteomes" id="UP001166571"/>
    </source>
</evidence>